<sequence length="328" mass="38113">MSNTLLGCRTSGEPKPQSASKLRRTASCPELSTHCDVERPQFEVGSLLRLRVIRETNWSSRTCTVNAELLRCFQPSTMSPVMLVRLHYSEEDLDRLLILKLYDRRFAMHIREDNQVEWLHKLEQEFRKFTFTPTYEAMWKNLKALYMADECVEDLEDFEDLNIVHKEAPFITCAIVCIWPRLVAYVQLPEYYLSKHSSRAWSESSVAGPGRNFGDASLSACHKWQDVCDRAIGIVNRMMKRDILNRDVNVRNTLIWKNELAKGFGVMLIDFGGCSFRKHRESSRDWRERQAWEDEEGKIGGTMRRFGWTSAVSLVRESRALGSISNRM</sequence>
<feature type="region of interest" description="Disordered" evidence="1">
    <location>
        <begin position="1"/>
        <end position="23"/>
    </location>
</feature>
<dbReference type="EMBL" id="ML977324">
    <property type="protein sequence ID" value="KAF2114831.1"/>
    <property type="molecule type" value="Genomic_DNA"/>
</dbReference>
<reference evidence="2" key="1">
    <citation type="journal article" date="2020" name="Stud. Mycol.">
        <title>101 Dothideomycetes genomes: a test case for predicting lifestyles and emergence of pathogens.</title>
        <authorList>
            <person name="Haridas S."/>
            <person name="Albert R."/>
            <person name="Binder M."/>
            <person name="Bloem J."/>
            <person name="Labutti K."/>
            <person name="Salamov A."/>
            <person name="Andreopoulos B."/>
            <person name="Baker S."/>
            <person name="Barry K."/>
            <person name="Bills G."/>
            <person name="Bluhm B."/>
            <person name="Cannon C."/>
            <person name="Castanera R."/>
            <person name="Culley D."/>
            <person name="Daum C."/>
            <person name="Ezra D."/>
            <person name="Gonzalez J."/>
            <person name="Henrissat B."/>
            <person name="Kuo A."/>
            <person name="Liang C."/>
            <person name="Lipzen A."/>
            <person name="Lutzoni F."/>
            <person name="Magnuson J."/>
            <person name="Mondo S."/>
            <person name="Nolan M."/>
            <person name="Ohm R."/>
            <person name="Pangilinan J."/>
            <person name="Park H.-J."/>
            <person name="Ramirez L."/>
            <person name="Alfaro M."/>
            <person name="Sun H."/>
            <person name="Tritt A."/>
            <person name="Yoshinaga Y."/>
            <person name="Zwiers L.-H."/>
            <person name="Turgeon B."/>
            <person name="Goodwin S."/>
            <person name="Spatafora J."/>
            <person name="Crous P."/>
            <person name="Grigoriev I."/>
        </authorList>
    </citation>
    <scope>NUCLEOTIDE SEQUENCE</scope>
    <source>
        <strain evidence="2">CBS 627.86</strain>
    </source>
</reference>
<dbReference type="AlphaFoldDB" id="A0A6A5Z8W6"/>
<dbReference type="OrthoDB" id="5134445at2759"/>
<organism evidence="2 3">
    <name type="scientific">Lophiotrema nucula</name>
    <dbReference type="NCBI Taxonomy" id="690887"/>
    <lineage>
        <taxon>Eukaryota</taxon>
        <taxon>Fungi</taxon>
        <taxon>Dikarya</taxon>
        <taxon>Ascomycota</taxon>
        <taxon>Pezizomycotina</taxon>
        <taxon>Dothideomycetes</taxon>
        <taxon>Pleosporomycetidae</taxon>
        <taxon>Pleosporales</taxon>
        <taxon>Lophiotremataceae</taxon>
        <taxon>Lophiotrema</taxon>
    </lineage>
</organism>
<protein>
    <recommendedName>
        <fullName evidence="4">Protein kinase domain-containing protein</fullName>
    </recommendedName>
</protein>
<name>A0A6A5Z8W6_9PLEO</name>
<proteinExistence type="predicted"/>
<keyword evidence="3" id="KW-1185">Reference proteome</keyword>
<gene>
    <name evidence="2" type="ORF">BDV96DRAFT_575981</name>
</gene>
<dbReference type="Proteomes" id="UP000799770">
    <property type="component" value="Unassembled WGS sequence"/>
</dbReference>
<evidence type="ECO:0000256" key="1">
    <source>
        <dbReference type="SAM" id="MobiDB-lite"/>
    </source>
</evidence>
<evidence type="ECO:0000313" key="3">
    <source>
        <dbReference type="Proteomes" id="UP000799770"/>
    </source>
</evidence>
<evidence type="ECO:0008006" key="4">
    <source>
        <dbReference type="Google" id="ProtNLM"/>
    </source>
</evidence>
<evidence type="ECO:0000313" key="2">
    <source>
        <dbReference type="EMBL" id="KAF2114831.1"/>
    </source>
</evidence>
<accession>A0A6A5Z8W6</accession>